<evidence type="ECO:0000256" key="1">
    <source>
        <dbReference type="SAM" id="Coils"/>
    </source>
</evidence>
<gene>
    <name evidence="3" type="ORF">B0I18_11343</name>
</gene>
<feature type="transmembrane region" description="Helical" evidence="2">
    <location>
        <begin position="7"/>
        <end position="26"/>
    </location>
</feature>
<name>A0A2P8CVN2_9BACT</name>
<dbReference type="Pfam" id="PF04977">
    <property type="entry name" value="DivIC"/>
    <property type="match status" value="1"/>
</dbReference>
<dbReference type="AlphaFoldDB" id="A0A2P8CVN2"/>
<feature type="coiled-coil region" evidence="1">
    <location>
        <begin position="34"/>
        <end position="78"/>
    </location>
</feature>
<keyword evidence="2" id="KW-0472">Membrane</keyword>
<dbReference type="RefSeq" id="WP_106525060.1">
    <property type="nucleotide sequence ID" value="NZ_PYGD01000013.1"/>
</dbReference>
<dbReference type="Proteomes" id="UP000240572">
    <property type="component" value="Unassembled WGS sequence"/>
</dbReference>
<dbReference type="OrthoDB" id="1467719at2"/>
<accession>A0A2P8CVN2</accession>
<keyword evidence="1" id="KW-0175">Coiled coil</keyword>
<evidence type="ECO:0000313" key="3">
    <source>
        <dbReference type="EMBL" id="PSK89031.1"/>
    </source>
</evidence>
<evidence type="ECO:0000313" key="4">
    <source>
        <dbReference type="Proteomes" id="UP000240572"/>
    </source>
</evidence>
<sequence length="103" mass="12336">MKRPLKLIANKYVITAAVFLLLMLFFDQNDWFTQREREQERNELQEKIDHIRSESERMEQELNALNNSSGKLEQYAREKYHEKKDGEDVYLIITDSAKTTKPK</sequence>
<protein>
    <submittedName>
        <fullName evidence="3">Septum formation initiator</fullName>
    </submittedName>
</protein>
<organism evidence="3 4">
    <name type="scientific">Taibaiella chishuiensis</name>
    <dbReference type="NCBI Taxonomy" id="1434707"/>
    <lineage>
        <taxon>Bacteria</taxon>
        <taxon>Pseudomonadati</taxon>
        <taxon>Bacteroidota</taxon>
        <taxon>Chitinophagia</taxon>
        <taxon>Chitinophagales</taxon>
        <taxon>Chitinophagaceae</taxon>
        <taxon>Taibaiella</taxon>
    </lineage>
</organism>
<keyword evidence="2" id="KW-0812">Transmembrane</keyword>
<keyword evidence="4" id="KW-1185">Reference proteome</keyword>
<dbReference type="InterPro" id="IPR007060">
    <property type="entry name" value="FtsL/DivIC"/>
</dbReference>
<dbReference type="EMBL" id="PYGD01000013">
    <property type="protein sequence ID" value="PSK89031.1"/>
    <property type="molecule type" value="Genomic_DNA"/>
</dbReference>
<keyword evidence="2" id="KW-1133">Transmembrane helix</keyword>
<comment type="caution">
    <text evidence="3">The sequence shown here is derived from an EMBL/GenBank/DDBJ whole genome shotgun (WGS) entry which is preliminary data.</text>
</comment>
<proteinExistence type="predicted"/>
<evidence type="ECO:0000256" key="2">
    <source>
        <dbReference type="SAM" id="Phobius"/>
    </source>
</evidence>
<reference evidence="3 4" key="1">
    <citation type="submission" date="2018-03" db="EMBL/GenBank/DDBJ databases">
        <title>Genomic Encyclopedia of Type Strains, Phase III (KMG-III): the genomes of soil and plant-associated and newly described type strains.</title>
        <authorList>
            <person name="Whitman W."/>
        </authorList>
    </citation>
    <scope>NUCLEOTIDE SEQUENCE [LARGE SCALE GENOMIC DNA]</scope>
    <source>
        <strain evidence="3 4">CGMCC 1.12700</strain>
    </source>
</reference>